<name>A0A1N6MWJ3_9GAMM</name>
<dbReference type="RefSeq" id="WP_086956733.1">
    <property type="nucleotide sequence ID" value="NZ_CAWNQC010000101.1"/>
</dbReference>
<gene>
    <name evidence="1" type="ORF">Xinn_02016</name>
    <name evidence="2" type="ORF">XIS1_1790051</name>
</gene>
<protein>
    <submittedName>
        <fullName evidence="2">InhB</fullName>
    </submittedName>
</protein>
<organism evidence="2 3">
    <name type="scientific">Xenorhabdus innexi</name>
    <dbReference type="NCBI Taxonomy" id="290109"/>
    <lineage>
        <taxon>Bacteria</taxon>
        <taxon>Pseudomonadati</taxon>
        <taxon>Pseudomonadota</taxon>
        <taxon>Gammaproteobacteria</taxon>
        <taxon>Enterobacterales</taxon>
        <taxon>Morganellaceae</taxon>
        <taxon>Xenorhabdus</taxon>
    </lineage>
</organism>
<dbReference type="Proteomes" id="UP000224871">
    <property type="component" value="Unassembled WGS sequence"/>
</dbReference>
<dbReference type="EMBL" id="FTLG01000089">
    <property type="protein sequence ID" value="SIP73245.1"/>
    <property type="molecule type" value="Genomic_DNA"/>
</dbReference>
<reference evidence="2" key="2">
    <citation type="submission" date="2016-12" db="EMBL/GenBank/DDBJ databases">
        <authorList>
            <person name="Song W.-J."/>
            <person name="Kurnit D.M."/>
        </authorList>
    </citation>
    <scope>NUCLEOTIDE SEQUENCE [LARGE SCALE GENOMIC DNA]</scope>
    <source>
        <strain evidence="2">HGB1681</strain>
    </source>
</reference>
<evidence type="ECO:0000313" key="1">
    <source>
        <dbReference type="EMBL" id="PHM35946.1"/>
    </source>
</evidence>
<reference evidence="3" key="1">
    <citation type="submission" date="2016-12" db="EMBL/GenBank/DDBJ databases">
        <authorList>
            <person name="Gaudriault S."/>
        </authorList>
    </citation>
    <scope>NUCLEOTIDE SEQUENCE [LARGE SCALE GENOMIC DNA]</scope>
    <source>
        <strain evidence="3">HGB1681 (deposited as PTA-6826 in the American Type Culture Collection)</strain>
    </source>
</reference>
<dbReference type="InterPro" id="IPR038307">
    <property type="entry name" value="StbB_sf"/>
</dbReference>
<accession>A0A1N6MWJ3</accession>
<dbReference type="OrthoDB" id="6592185at2"/>
<evidence type="ECO:0000313" key="2">
    <source>
        <dbReference type="EMBL" id="SIP73245.1"/>
    </source>
</evidence>
<dbReference type="Pfam" id="PF10784">
    <property type="entry name" value="Plasmid_stab_B"/>
    <property type="match status" value="1"/>
</dbReference>
<reference evidence="1 4" key="3">
    <citation type="journal article" date="2017" name="Nat. Microbiol.">
        <title>Natural product diversity associated with the nematode symbionts Photorhabdus and Xenorhabdus.</title>
        <authorList>
            <person name="Tobias N.J."/>
            <person name="Wolff H."/>
            <person name="Djahanschiri B."/>
            <person name="Grundmann F."/>
            <person name="Kronenwerth M."/>
            <person name="Shi Y.M."/>
            <person name="Simonyi S."/>
            <person name="Grun P."/>
            <person name="Shapiro-Ilan D."/>
            <person name="Pidot S.J."/>
            <person name="Stinear T.P."/>
            <person name="Ebersberger I."/>
            <person name="Bode H.B."/>
        </authorList>
    </citation>
    <scope>NUCLEOTIDE SEQUENCE [LARGE SCALE GENOMIC DNA]</scope>
    <source>
        <strain evidence="1 4">DSM 16336</strain>
    </source>
</reference>
<evidence type="ECO:0000313" key="3">
    <source>
        <dbReference type="Proteomes" id="UP000196435"/>
    </source>
</evidence>
<sequence>MTTQTPTRQKVISYLQLDHTADRHASQVMSSIPQRERGTFQRNALILMSALHQIDPRLPILITTLYDGKLTPEQLYTLLCQTTGWKPDNAPINTVTSMIPETESTSASPEITETVETSTVYNNLAGKF</sequence>
<dbReference type="Gene3D" id="6.10.290.20">
    <property type="match status" value="1"/>
</dbReference>
<proteinExistence type="predicted"/>
<evidence type="ECO:0000313" key="4">
    <source>
        <dbReference type="Proteomes" id="UP000224871"/>
    </source>
</evidence>
<dbReference type="EMBL" id="NIBU01000019">
    <property type="protein sequence ID" value="PHM35946.1"/>
    <property type="molecule type" value="Genomic_DNA"/>
</dbReference>
<dbReference type="Proteomes" id="UP000196435">
    <property type="component" value="Unassembled WGS sequence"/>
</dbReference>
<keyword evidence="4" id="KW-1185">Reference proteome</keyword>
<dbReference type="AlphaFoldDB" id="A0A1N6MWJ3"/>
<dbReference type="InterPro" id="IPR019720">
    <property type="entry name" value="Plasmid_stability_protein_StbB"/>
</dbReference>